<organism evidence="1 2">
    <name type="scientific">Melia azedarach</name>
    <name type="common">Chinaberry tree</name>
    <dbReference type="NCBI Taxonomy" id="155640"/>
    <lineage>
        <taxon>Eukaryota</taxon>
        <taxon>Viridiplantae</taxon>
        <taxon>Streptophyta</taxon>
        <taxon>Embryophyta</taxon>
        <taxon>Tracheophyta</taxon>
        <taxon>Spermatophyta</taxon>
        <taxon>Magnoliopsida</taxon>
        <taxon>eudicotyledons</taxon>
        <taxon>Gunneridae</taxon>
        <taxon>Pentapetalae</taxon>
        <taxon>rosids</taxon>
        <taxon>malvids</taxon>
        <taxon>Sapindales</taxon>
        <taxon>Meliaceae</taxon>
        <taxon>Melia</taxon>
    </lineage>
</organism>
<accession>A0ACC1X689</accession>
<evidence type="ECO:0000313" key="2">
    <source>
        <dbReference type="Proteomes" id="UP001164539"/>
    </source>
</evidence>
<proteinExistence type="predicted"/>
<dbReference type="EMBL" id="CM051404">
    <property type="protein sequence ID" value="KAJ4706847.1"/>
    <property type="molecule type" value="Genomic_DNA"/>
</dbReference>
<name>A0ACC1X689_MELAZ</name>
<gene>
    <name evidence="1" type="ORF">OWV82_020451</name>
</gene>
<protein>
    <submittedName>
        <fullName evidence="1">TPX2 family protein</fullName>
    </submittedName>
</protein>
<comment type="caution">
    <text evidence="1">The sequence shown here is derived from an EMBL/GenBank/DDBJ whole genome shotgun (WGS) entry which is preliminary data.</text>
</comment>
<sequence>MYMEKANTKSALKFVKASSQSAAASWTSSANKGMQARDQIKDRICGEKYNKATSPKPLAKENTKPQQFTLHTQQRAAKRALFNYSVATKLYLEELQRKRIEKLQKMIEEEEIRLMRKEMIPRAQLMPLFDKPFYPQRSNRPLTIPREPSSRMLNGKCWSRISDDVSVSDDEIYSLDQTHGWEAHYIK</sequence>
<evidence type="ECO:0000313" key="1">
    <source>
        <dbReference type="EMBL" id="KAJ4706847.1"/>
    </source>
</evidence>
<reference evidence="1 2" key="1">
    <citation type="journal article" date="2023" name="Science">
        <title>Complex scaffold remodeling in plant triterpene biosynthesis.</title>
        <authorList>
            <person name="De La Pena R."/>
            <person name="Hodgson H."/>
            <person name="Liu J.C."/>
            <person name="Stephenson M.J."/>
            <person name="Martin A.C."/>
            <person name="Owen C."/>
            <person name="Harkess A."/>
            <person name="Leebens-Mack J."/>
            <person name="Jimenez L.E."/>
            <person name="Osbourn A."/>
            <person name="Sattely E.S."/>
        </authorList>
    </citation>
    <scope>NUCLEOTIDE SEQUENCE [LARGE SCALE GENOMIC DNA]</scope>
    <source>
        <strain evidence="2">cv. JPN11</strain>
        <tissue evidence="1">Leaf</tissue>
    </source>
</reference>
<dbReference type="Proteomes" id="UP001164539">
    <property type="component" value="Chromosome 11"/>
</dbReference>
<keyword evidence="2" id="KW-1185">Reference proteome</keyword>